<evidence type="ECO:0000256" key="1">
    <source>
        <dbReference type="SAM" id="MobiDB-lite"/>
    </source>
</evidence>
<feature type="compositionally biased region" description="Basic and acidic residues" evidence="1">
    <location>
        <begin position="16"/>
        <end position="26"/>
    </location>
</feature>
<evidence type="ECO:0000313" key="2">
    <source>
        <dbReference type="EMBL" id="GAE44016.1"/>
    </source>
</evidence>
<accession>W4RIB4</accession>
<dbReference type="AlphaFoldDB" id="W4RIB4"/>
<dbReference type="EMBL" id="BAUW01000005">
    <property type="protein sequence ID" value="GAE44016.1"/>
    <property type="molecule type" value="Genomic_DNA"/>
</dbReference>
<gene>
    <name evidence="2" type="ORF">JCM21738_692</name>
</gene>
<protein>
    <submittedName>
        <fullName evidence="2">Uncharacterized protein</fullName>
    </submittedName>
</protein>
<comment type="caution">
    <text evidence="2">The sequence shown here is derived from an EMBL/GenBank/DDBJ whole genome shotgun (WGS) entry which is preliminary data.</text>
</comment>
<dbReference type="eggNOG" id="COG2834">
    <property type="taxonomic scope" value="Bacteria"/>
</dbReference>
<evidence type="ECO:0000313" key="3">
    <source>
        <dbReference type="Proteomes" id="UP000018949"/>
    </source>
</evidence>
<name>W4RIB4_9BACI</name>
<feature type="region of interest" description="Disordered" evidence="1">
    <location>
        <begin position="1"/>
        <end position="38"/>
    </location>
</feature>
<reference evidence="2 3" key="1">
    <citation type="submission" date="2013-12" db="EMBL/GenBank/DDBJ databases">
        <title>NBRP : Genome information of microbial organism related human and environment.</title>
        <authorList>
            <person name="Hattori M."/>
            <person name="Oshima K."/>
            <person name="Inaba H."/>
            <person name="Suda W."/>
            <person name="Sakamoto M."/>
            <person name="Iino T."/>
            <person name="Kitahara M."/>
            <person name="Oshida Y."/>
            <person name="Iida T."/>
            <person name="Kudo T."/>
            <person name="Itoh T."/>
            <person name="Ahmed I."/>
            <person name="Ohkuma M."/>
        </authorList>
    </citation>
    <scope>NUCLEOTIDE SEQUENCE [LARGE SCALE GENOMIC DNA]</scope>
    <source>
        <strain evidence="2 3">JCM 21738</strain>
    </source>
</reference>
<feature type="compositionally biased region" description="Polar residues" evidence="1">
    <location>
        <begin position="1"/>
        <end position="15"/>
    </location>
</feature>
<dbReference type="Gene3D" id="2.50.20.10">
    <property type="entry name" value="Lipoprotein localisation LolA/LolB/LppX"/>
    <property type="match status" value="1"/>
</dbReference>
<organism evidence="2 3">
    <name type="scientific">Mesobacillus boroniphilus JCM 21738</name>
    <dbReference type="NCBI Taxonomy" id="1294265"/>
    <lineage>
        <taxon>Bacteria</taxon>
        <taxon>Bacillati</taxon>
        <taxon>Bacillota</taxon>
        <taxon>Bacilli</taxon>
        <taxon>Bacillales</taxon>
        <taxon>Bacillaceae</taxon>
        <taxon>Mesobacillus</taxon>
    </lineage>
</organism>
<keyword evidence="3" id="KW-1185">Reference proteome</keyword>
<dbReference type="Proteomes" id="UP000018949">
    <property type="component" value="Unassembled WGS sequence"/>
</dbReference>
<proteinExistence type="predicted"/>
<sequence>MDNLGQSEMENLASNDKTEDPKEKEQSSTITLPEPKENLDNLTKEDIVTRLLNSVDFFKTASGSFETFDSFYDGSISKTKVEYKYSNTTVVGGYEKVNNFAEDKNSVTYENEYYYNHQMVWTLDQNQKDYVSYNYELSGKKDTVTANDVFEIDLYKLYDSDEKFRERPPFSGNLFDYEFTAKYLRDVEQWKIEKQNEEFIGHNTIVIYGNIPESIRETNFAQPNEKRFRIWVDKDTGIILKKEIYNNAGDVISYLRSSSLIINKFLKKKSFYLF</sequence>